<protein>
    <submittedName>
        <fullName evidence="2">Uncharacterized protein</fullName>
    </submittedName>
</protein>
<feature type="non-terminal residue" evidence="2">
    <location>
        <position position="131"/>
    </location>
</feature>
<keyword evidence="3" id="KW-1185">Reference proteome</keyword>
<name>A0A812M6S5_SYMPI</name>
<dbReference type="Proteomes" id="UP000649617">
    <property type="component" value="Unassembled WGS sequence"/>
</dbReference>
<evidence type="ECO:0000313" key="3">
    <source>
        <dbReference type="Proteomes" id="UP000649617"/>
    </source>
</evidence>
<dbReference type="EMBL" id="CAJNIZ010007541">
    <property type="protein sequence ID" value="CAE7258745.1"/>
    <property type="molecule type" value="Genomic_DNA"/>
</dbReference>
<keyword evidence="1" id="KW-0812">Transmembrane</keyword>
<feature type="non-terminal residue" evidence="2">
    <location>
        <position position="1"/>
    </location>
</feature>
<organism evidence="2 3">
    <name type="scientific">Symbiodinium pilosum</name>
    <name type="common">Dinoflagellate</name>
    <dbReference type="NCBI Taxonomy" id="2952"/>
    <lineage>
        <taxon>Eukaryota</taxon>
        <taxon>Sar</taxon>
        <taxon>Alveolata</taxon>
        <taxon>Dinophyceae</taxon>
        <taxon>Suessiales</taxon>
        <taxon>Symbiodiniaceae</taxon>
        <taxon>Symbiodinium</taxon>
    </lineage>
</organism>
<comment type="caution">
    <text evidence="2">The sequence shown here is derived from an EMBL/GenBank/DDBJ whole genome shotgun (WGS) entry which is preliminary data.</text>
</comment>
<dbReference type="AlphaFoldDB" id="A0A812M6S5"/>
<evidence type="ECO:0000313" key="2">
    <source>
        <dbReference type="EMBL" id="CAE7258745.1"/>
    </source>
</evidence>
<gene>
    <name evidence="2" type="ORF">SPIL2461_LOCUS5348</name>
</gene>
<accession>A0A812M6S5</accession>
<proteinExistence type="predicted"/>
<sequence length="131" mass="14674">NVCLTALCFITSCASKLSKASCRSWMKFTIIRTSHIFLTSTSSALACTWLSIPVNYGLNEGTSWDHFLHFFIPVAVTLFNLLRVAQLNQQQLETRELCTQAGNLHIQTLEDATCSHPLDEERIRNAIAGQE</sequence>
<keyword evidence="1" id="KW-0472">Membrane</keyword>
<reference evidence="2" key="1">
    <citation type="submission" date="2021-02" db="EMBL/GenBank/DDBJ databases">
        <authorList>
            <person name="Dougan E. K."/>
            <person name="Rhodes N."/>
            <person name="Thang M."/>
            <person name="Chan C."/>
        </authorList>
    </citation>
    <scope>NUCLEOTIDE SEQUENCE</scope>
</reference>
<keyword evidence="1" id="KW-1133">Transmembrane helix</keyword>
<evidence type="ECO:0000256" key="1">
    <source>
        <dbReference type="SAM" id="Phobius"/>
    </source>
</evidence>
<feature type="transmembrane region" description="Helical" evidence="1">
    <location>
        <begin position="67"/>
        <end position="85"/>
    </location>
</feature>